<keyword evidence="3" id="KW-1185">Reference proteome</keyword>
<gene>
    <name evidence="2" type="ORF">SMAC_09731</name>
</gene>
<comment type="caution">
    <text evidence="2">The sequence shown here is derived from an EMBL/GenBank/DDBJ whole genome shotgun (WGS) entry which is preliminary data.</text>
</comment>
<dbReference type="HOGENOM" id="CLU_1054365_0_0_1"/>
<evidence type="ECO:0000313" key="3">
    <source>
        <dbReference type="Proteomes" id="UP000001881"/>
    </source>
</evidence>
<reference evidence="2 3" key="1">
    <citation type="journal article" date="2010" name="PLoS Genet.">
        <title>De novo assembly of a 40 Mb eukaryotic genome from short sequence reads: Sordaria macrospora, a model organism for fungal morphogenesis.</title>
        <authorList>
            <person name="Nowrousian M."/>
            <person name="Stajich J."/>
            <person name="Chu M."/>
            <person name="Engh I."/>
            <person name="Espagne E."/>
            <person name="Halliday K."/>
            <person name="Kamerewerd J."/>
            <person name="Kempken F."/>
            <person name="Knab B."/>
            <person name="Kuo H.C."/>
            <person name="Osiewacz H.D."/>
            <person name="Poeggeler S."/>
            <person name="Read N."/>
            <person name="Seiler S."/>
            <person name="Smith K."/>
            <person name="Zickler D."/>
            <person name="Kueck U."/>
            <person name="Freitag M."/>
        </authorList>
    </citation>
    <scope>NUCLEOTIDE SEQUENCE [LARGE SCALE GENOMIC DNA]</scope>
    <source>
        <strain evidence="3">ATCC MYA-333 / DSM 997 / K(L3346) / K-hell</strain>
        <tissue evidence="2">Mycelium</tissue>
    </source>
</reference>
<feature type="compositionally biased region" description="Acidic residues" evidence="1">
    <location>
        <begin position="56"/>
        <end position="65"/>
    </location>
</feature>
<dbReference type="EMBL" id="CABT02000165">
    <property type="protein sequence ID" value="CCC14617.1"/>
    <property type="molecule type" value="Genomic_DNA"/>
</dbReference>
<name>F7WCN1_SORMK</name>
<protein>
    <submittedName>
        <fullName evidence="2">WGS project CABT00000000 data, contig 2.165</fullName>
    </submittedName>
</protein>
<dbReference type="AlphaFoldDB" id="F7WCN1"/>
<accession>F7WCN1</accession>
<sequence>MPNTMRTTPKQSKQSKPSPKEGGVQRRQAVTSRPPAAPPNPQRTTKVLFVLVNGAEDFDDGDGGGENDPGRENSNANTDSGSKMEVDAKGEGEAKAELEGKTQSKHDKHRRDVIAERWPGAQVEIFDFFPRTQEGKGREFLSPEFIARRARDITDRLQEAVYGRLDGSDGTSWLEKEIEPIPIIFLNHSTGSLLVKKVNSSSPSLGFSSSPLRESYNQILLCAIENDDNLWLVSWTLAVVSALPLNATVTNLYKHRSIVAGIEE</sequence>
<organism evidence="2 3">
    <name type="scientific">Sordaria macrospora (strain ATCC MYA-333 / DSM 997 / K(L3346) / K-hell)</name>
    <dbReference type="NCBI Taxonomy" id="771870"/>
    <lineage>
        <taxon>Eukaryota</taxon>
        <taxon>Fungi</taxon>
        <taxon>Dikarya</taxon>
        <taxon>Ascomycota</taxon>
        <taxon>Pezizomycotina</taxon>
        <taxon>Sordariomycetes</taxon>
        <taxon>Sordariomycetidae</taxon>
        <taxon>Sordariales</taxon>
        <taxon>Sordariaceae</taxon>
        <taxon>Sordaria</taxon>
    </lineage>
</organism>
<evidence type="ECO:0000256" key="1">
    <source>
        <dbReference type="SAM" id="MobiDB-lite"/>
    </source>
</evidence>
<dbReference type="VEuPathDB" id="FungiDB:SMAC_09731"/>
<feature type="region of interest" description="Disordered" evidence="1">
    <location>
        <begin position="1"/>
        <end position="109"/>
    </location>
</feature>
<feature type="compositionally biased region" description="Basic and acidic residues" evidence="1">
    <location>
        <begin position="82"/>
        <end position="109"/>
    </location>
</feature>
<dbReference type="InParanoid" id="F7WCN1"/>
<evidence type="ECO:0000313" key="2">
    <source>
        <dbReference type="EMBL" id="CCC14617.1"/>
    </source>
</evidence>
<dbReference type="Proteomes" id="UP000001881">
    <property type="component" value="Unassembled WGS sequence"/>
</dbReference>
<proteinExistence type="predicted"/>